<evidence type="ECO:0000256" key="1">
    <source>
        <dbReference type="ARBA" id="ARBA00004141"/>
    </source>
</evidence>
<dbReference type="Proteomes" id="UP000619079">
    <property type="component" value="Unassembled WGS sequence"/>
</dbReference>
<feature type="transmembrane region" description="Helical" evidence="5">
    <location>
        <begin position="96"/>
        <end position="121"/>
    </location>
</feature>
<evidence type="ECO:0000256" key="3">
    <source>
        <dbReference type="ARBA" id="ARBA00022989"/>
    </source>
</evidence>
<organism evidence="7 8">
    <name type="scientific">Sedimentitalea arenosa</name>
    <dbReference type="NCBI Taxonomy" id="2798803"/>
    <lineage>
        <taxon>Bacteria</taxon>
        <taxon>Pseudomonadati</taxon>
        <taxon>Pseudomonadota</taxon>
        <taxon>Alphaproteobacteria</taxon>
        <taxon>Rhodobacterales</taxon>
        <taxon>Paracoccaceae</taxon>
        <taxon>Sedimentitalea</taxon>
    </lineage>
</organism>
<comment type="caution">
    <text evidence="7">The sequence shown here is derived from an EMBL/GenBank/DDBJ whole genome shotgun (WGS) entry which is preliminary data.</text>
</comment>
<reference evidence="7" key="1">
    <citation type="submission" date="2020-12" db="EMBL/GenBank/DDBJ databases">
        <title>Sedimentitalea sp. nov., isolated from sand in Incheon.</title>
        <authorList>
            <person name="Kim W."/>
        </authorList>
    </citation>
    <scope>NUCLEOTIDE SEQUENCE</scope>
    <source>
        <strain evidence="7">CAU 1593</strain>
    </source>
</reference>
<name>A0A8J7J9B8_9RHOB</name>
<evidence type="ECO:0000313" key="7">
    <source>
        <dbReference type="EMBL" id="MBJ6373162.1"/>
    </source>
</evidence>
<feature type="domain" description="RDD" evidence="6">
    <location>
        <begin position="19"/>
        <end position="133"/>
    </location>
</feature>
<dbReference type="Pfam" id="PF06271">
    <property type="entry name" value="RDD"/>
    <property type="match status" value="1"/>
</dbReference>
<dbReference type="EMBL" id="JAELVR010000012">
    <property type="protein sequence ID" value="MBJ6373162.1"/>
    <property type="molecule type" value="Genomic_DNA"/>
</dbReference>
<evidence type="ECO:0000256" key="2">
    <source>
        <dbReference type="ARBA" id="ARBA00022692"/>
    </source>
</evidence>
<protein>
    <submittedName>
        <fullName evidence="7">RDD family protein</fullName>
    </submittedName>
</protein>
<feature type="transmembrane region" description="Helical" evidence="5">
    <location>
        <begin position="22"/>
        <end position="46"/>
    </location>
</feature>
<evidence type="ECO:0000259" key="6">
    <source>
        <dbReference type="Pfam" id="PF06271"/>
    </source>
</evidence>
<dbReference type="AlphaFoldDB" id="A0A8J7J9B8"/>
<dbReference type="GO" id="GO:0016020">
    <property type="term" value="C:membrane"/>
    <property type="evidence" value="ECO:0007669"/>
    <property type="project" value="UniProtKB-SubCell"/>
</dbReference>
<proteinExistence type="predicted"/>
<keyword evidence="4 5" id="KW-0472">Membrane</keyword>
<sequence length="147" mass="15731">MLHLPDPDRQPQFYSSVPAKRLLAWIVDMAVILLLSLLTVVLTAFVGAFVWPVLIVVIGFAYRVVTLANASATWGMRFAGIELRQSDGSPFDLGMALAHTTGYTISVAVPVLQVISIVMMLTGARGQGLSDAFLGTVALNRRAVSSA</sequence>
<keyword evidence="2 5" id="KW-0812">Transmembrane</keyword>
<keyword evidence="3 5" id="KW-1133">Transmembrane helix</keyword>
<evidence type="ECO:0000256" key="5">
    <source>
        <dbReference type="SAM" id="Phobius"/>
    </source>
</evidence>
<evidence type="ECO:0000256" key="4">
    <source>
        <dbReference type="ARBA" id="ARBA00023136"/>
    </source>
</evidence>
<gene>
    <name evidence="7" type="ORF">JF290_16675</name>
</gene>
<comment type="subcellular location">
    <subcellularLocation>
        <location evidence="1">Membrane</location>
        <topology evidence="1">Multi-pass membrane protein</topology>
    </subcellularLocation>
</comment>
<dbReference type="RefSeq" id="WP_199026039.1">
    <property type="nucleotide sequence ID" value="NZ_JAELVR010000012.1"/>
</dbReference>
<feature type="transmembrane region" description="Helical" evidence="5">
    <location>
        <begin position="53"/>
        <end position="76"/>
    </location>
</feature>
<accession>A0A8J7J9B8</accession>
<dbReference type="InterPro" id="IPR010432">
    <property type="entry name" value="RDD"/>
</dbReference>
<evidence type="ECO:0000313" key="8">
    <source>
        <dbReference type="Proteomes" id="UP000619079"/>
    </source>
</evidence>
<keyword evidence="8" id="KW-1185">Reference proteome</keyword>